<feature type="compositionally biased region" description="Low complexity" evidence="9">
    <location>
        <begin position="717"/>
        <end position="728"/>
    </location>
</feature>
<feature type="region of interest" description="Disordered" evidence="9">
    <location>
        <begin position="463"/>
        <end position="512"/>
    </location>
</feature>
<evidence type="ECO:0000256" key="4">
    <source>
        <dbReference type="ARBA" id="ARBA00022701"/>
    </source>
</evidence>
<dbReference type="InterPro" id="IPR007877">
    <property type="entry name" value="DUF707"/>
</dbReference>
<dbReference type="Pfam" id="PF00400">
    <property type="entry name" value="WD40"/>
    <property type="match status" value="5"/>
</dbReference>
<dbReference type="PANTHER" id="PTHR19845">
    <property type="entry name" value="KATANIN P80 SUBUNIT"/>
    <property type="match status" value="1"/>
</dbReference>
<feature type="repeat" description="WD" evidence="8">
    <location>
        <begin position="105"/>
        <end position="146"/>
    </location>
</feature>
<dbReference type="GO" id="GO:0008352">
    <property type="term" value="C:katanin complex"/>
    <property type="evidence" value="ECO:0007669"/>
    <property type="project" value="InterPro"/>
</dbReference>
<dbReference type="GO" id="GO:0005874">
    <property type="term" value="C:microtubule"/>
    <property type="evidence" value="ECO:0007669"/>
    <property type="project" value="UniProtKB-KW"/>
</dbReference>
<evidence type="ECO:0000256" key="9">
    <source>
        <dbReference type="SAM" id="MobiDB-lite"/>
    </source>
</evidence>
<proteinExistence type="inferred from homology"/>
<dbReference type="InterPro" id="IPR019775">
    <property type="entry name" value="WD40_repeat_CS"/>
</dbReference>
<dbReference type="Pfam" id="PF13925">
    <property type="entry name" value="Katanin_con80"/>
    <property type="match status" value="1"/>
</dbReference>
<organism evidence="11 12">
    <name type="scientific">Mikania micrantha</name>
    <name type="common">bitter vine</name>
    <dbReference type="NCBI Taxonomy" id="192012"/>
    <lineage>
        <taxon>Eukaryota</taxon>
        <taxon>Viridiplantae</taxon>
        <taxon>Streptophyta</taxon>
        <taxon>Embryophyta</taxon>
        <taxon>Tracheophyta</taxon>
        <taxon>Spermatophyta</taxon>
        <taxon>Magnoliopsida</taxon>
        <taxon>eudicotyledons</taxon>
        <taxon>Gunneridae</taxon>
        <taxon>Pentapetalae</taxon>
        <taxon>asterids</taxon>
        <taxon>campanulids</taxon>
        <taxon>Asterales</taxon>
        <taxon>Asteraceae</taxon>
        <taxon>Asteroideae</taxon>
        <taxon>Heliantheae alliance</taxon>
        <taxon>Eupatorieae</taxon>
        <taxon>Mikania</taxon>
    </lineage>
</organism>
<evidence type="ECO:0000313" key="11">
    <source>
        <dbReference type="EMBL" id="KAD2047918.1"/>
    </source>
</evidence>
<evidence type="ECO:0000259" key="10">
    <source>
        <dbReference type="Pfam" id="PF13925"/>
    </source>
</evidence>
<keyword evidence="3 8" id="KW-0853">WD repeat</keyword>
<dbReference type="FunFam" id="2.130.10.10:FF:000462">
    <property type="entry name" value="Katanin p80 WD40 repeat-containing subunit B1"/>
    <property type="match status" value="1"/>
</dbReference>
<evidence type="ECO:0000256" key="6">
    <source>
        <dbReference type="ARBA" id="ARBA00023212"/>
    </source>
</evidence>
<feature type="region of interest" description="Disordered" evidence="9">
    <location>
        <begin position="680"/>
        <end position="748"/>
    </location>
</feature>
<dbReference type="GO" id="GO:0007019">
    <property type="term" value="P:microtubule depolymerization"/>
    <property type="evidence" value="ECO:0007669"/>
    <property type="project" value="TreeGrafter"/>
</dbReference>
<feature type="compositionally biased region" description="Polar residues" evidence="9">
    <location>
        <begin position="468"/>
        <end position="478"/>
    </location>
</feature>
<dbReference type="PANTHER" id="PTHR19845:SF15">
    <property type="entry name" value="KATANIN P80 WD40 REPEAT-CONTAINING SUBUNIT B1 HOMOLOG KTN80.2"/>
    <property type="match status" value="1"/>
</dbReference>
<feature type="domain" description="Katanin p80 subunit C-terminal" evidence="10">
    <location>
        <begin position="810"/>
        <end position="966"/>
    </location>
</feature>
<name>A0A5N6LJ49_9ASTR</name>
<evidence type="ECO:0000313" key="12">
    <source>
        <dbReference type="Proteomes" id="UP000326396"/>
    </source>
</evidence>
<feature type="region of interest" description="Disordered" evidence="9">
    <location>
        <begin position="761"/>
        <end position="790"/>
    </location>
</feature>
<dbReference type="PRINTS" id="PR00320">
    <property type="entry name" value="GPROTEINBRPT"/>
</dbReference>
<dbReference type="Pfam" id="PF05212">
    <property type="entry name" value="DUF707"/>
    <property type="match status" value="1"/>
</dbReference>
<protein>
    <recommendedName>
        <fullName evidence="7">Katanin p80 WD40 repeat-containing subunit B1 homolog</fullName>
    </recommendedName>
</protein>
<feature type="compositionally biased region" description="Polar residues" evidence="9">
    <location>
        <begin position="486"/>
        <end position="496"/>
    </location>
</feature>
<comment type="similarity">
    <text evidence="7">Belongs to the WD repeat KATNB1 family.</text>
</comment>
<dbReference type="CDD" id="cd00200">
    <property type="entry name" value="WD40"/>
    <property type="match status" value="1"/>
</dbReference>
<evidence type="ECO:0000256" key="5">
    <source>
        <dbReference type="ARBA" id="ARBA00022737"/>
    </source>
</evidence>
<accession>A0A5N6LJ49</accession>
<dbReference type="SMART" id="SM00320">
    <property type="entry name" value="WD40"/>
    <property type="match status" value="6"/>
</dbReference>
<reference evidence="11 12" key="1">
    <citation type="submission" date="2019-05" db="EMBL/GenBank/DDBJ databases">
        <title>Mikania micrantha, genome provides insights into the molecular mechanism of rapid growth.</title>
        <authorList>
            <person name="Liu B."/>
        </authorList>
    </citation>
    <scope>NUCLEOTIDE SEQUENCE [LARGE SCALE GENOMIC DNA]</scope>
    <source>
        <strain evidence="11">NLD-2019</strain>
        <tissue evidence="11">Leaf</tissue>
    </source>
</reference>
<feature type="repeat" description="WD" evidence="8">
    <location>
        <begin position="189"/>
        <end position="230"/>
    </location>
</feature>
<evidence type="ECO:0000256" key="1">
    <source>
        <dbReference type="ARBA" id="ARBA00004245"/>
    </source>
</evidence>
<keyword evidence="12" id="KW-1185">Reference proteome</keyword>
<dbReference type="OrthoDB" id="538223at2759"/>
<evidence type="ECO:0000256" key="3">
    <source>
        <dbReference type="ARBA" id="ARBA00022574"/>
    </source>
</evidence>
<dbReference type="PROSITE" id="PS50294">
    <property type="entry name" value="WD_REPEATS_REGION"/>
    <property type="match status" value="4"/>
</dbReference>
<comment type="function">
    <text evidence="7">May participate in a complex which severs microtubules in an ATP-dependent manner. Microtubule severing may promote rapid reorganization of cellular microtubule arrays.</text>
</comment>
<dbReference type="InterPro" id="IPR028021">
    <property type="entry name" value="Katanin_C-terminal"/>
</dbReference>
<evidence type="ECO:0000256" key="8">
    <source>
        <dbReference type="PROSITE-ProRule" id="PRU00221"/>
    </source>
</evidence>
<feature type="repeat" description="WD" evidence="8">
    <location>
        <begin position="147"/>
        <end position="188"/>
    </location>
</feature>
<keyword evidence="2 7" id="KW-0963">Cytoplasm</keyword>
<dbReference type="SUPFAM" id="SSF50978">
    <property type="entry name" value="WD40 repeat-like"/>
    <property type="match status" value="1"/>
</dbReference>
<sequence length="1293" mass="144227">MVSDGLVHLSLVRSPVAVFDEAYWLNLIVSWLSYKTRRHFITGGDDEKVNLWSIGKPTATTSLSGHTSPIESVAFDSTEVFVAAGASSGMIKLWDLEETKVVRTLNGHRSYCTALEFHPFGEFFASGSMDTNLKIWDIRKKGCIHTYKGHRRAVSTIRFSPDGRWVVSGGLDNVVKIWDLTAGKLLQEFKSHEGHIRSMDFHPLEFLLATGSSDKTVKFWDLETFELIGSSRPEATGVRSVTFHPDGRTLFCGLDGSLKVYSWEPVVCHDALDMGWSTLGDICIDDGKLLGCSYYQNSVAVWVADTSLIEPHGHSILAEENSRVQSKLNLQQDIKERVLSPRRSTISPDDDTKDIKNIYVDSMTPVASRKSGSLPTVKNQQIHKEIDNMATLKQVSAPKFNASKELTTNEQEKIAVSLKPSHRRRPSTTKLDIEGISITVESGLKTGSDTATLANFPKRLVPDAAATDSPNEKSSIPPSVTKEFQKASSPDTSPQENCDRSDESNKESKPVKYVNGVAVVHGRTRSLVEKFEKREKLNIDETQISDTAAQASANTDISTTRVNQSFKAVPCAIPEAITSQMPVKAPNVVASKESVSIAPKMSMKAADVDNVMPVRVTEVKTFTMPVEIPDMVSNVFVEAELSPMVTKLDAGPDIKSEEARFSPVKPRPVSNVVVDTKSSPIVTKPEAGPDIKSEEARSSPVRPRTAPSMLLPEKGKVSPVQRSVSSRRVMQERVKPSSMLVTRRSNASPRMIPERTTKISPMVMGPRHDTPNRMIPPKAKSSPLLDEGPQTTGRVLVSKKDDDAADDLMQNHDVFVSSLRSRLTKLQVVRHFWAQNDTKGAINALRKLPDHAVQADVVGVLMERMESLTLDHFSALLPVLFDLLDSKTERHISVSLELLLKLVAIFGPVISSTISAPPTVGVDLHAEKRLECCNECHIQLQKINKCLPDIIRRGGLPARCAQELNIGLCRSKKKTFSVVICTILLFIAYRTTNFQPSETKVIPLPYTGLEGLPYGIIEDKSDFELKPMWATSVSKFKANGSSSHNLLAMPVGLKQKRNVNTIVQKFLQENFTVILFHYDGNMDGWWDLKWSREAVHIVADNQTKWWFAKRFLHPAAVSLYDYVFLWDEDLGVQNFNPKRYLKIIKEERLEISQPALDPKSTDIHHRITVRRKRIKFHRVYDPRGSVKCSRASEGPPCTGFVEGMAPVFSRAAWRCAWHLIQNDLVHGWGMDMKLGYCAQGSRNVGIIDREYVLHQGIQTLGGPSANKSRHVVDMRLEVRQCITQSWFRFFHTS</sequence>
<dbReference type="PROSITE" id="PS50082">
    <property type="entry name" value="WD_REPEATS_2"/>
    <property type="match status" value="4"/>
</dbReference>
<feature type="repeat" description="WD" evidence="8">
    <location>
        <begin position="63"/>
        <end position="104"/>
    </location>
</feature>
<dbReference type="GO" id="GO:0008017">
    <property type="term" value="F:microtubule binding"/>
    <property type="evidence" value="ECO:0007669"/>
    <property type="project" value="UniProtKB-UniRule"/>
</dbReference>
<dbReference type="Gene3D" id="2.130.10.10">
    <property type="entry name" value="YVTN repeat-like/Quinoprotein amine dehydrogenase"/>
    <property type="match status" value="2"/>
</dbReference>
<comment type="subcellular location">
    <subcellularLocation>
        <location evidence="1 7">Cytoplasm</location>
        <location evidence="1 7">Cytoskeleton</location>
    </subcellularLocation>
</comment>
<keyword evidence="5" id="KW-0677">Repeat</keyword>
<feature type="compositionally biased region" description="Basic and acidic residues" evidence="9">
    <location>
        <begin position="497"/>
        <end position="510"/>
    </location>
</feature>
<evidence type="ECO:0000256" key="7">
    <source>
        <dbReference type="HAMAP-Rule" id="MF_03022"/>
    </source>
</evidence>
<dbReference type="Proteomes" id="UP000326396">
    <property type="component" value="Unassembled WGS sequence"/>
</dbReference>
<dbReference type="InterPro" id="IPR020472">
    <property type="entry name" value="WD40_PAC1"/>
</dbReference>
<dbReference type="HAMAP" id="MF_03022">
    <property type="entry name" value="Katanin_p80_B1"/>
    <property type="match status" value="1"/>
</dbReference>
<dbReference type="InterPro" id="IPR015943">
    <property type="entry name" value="WD40/YVTN_repeat-like_dom_sf"/>
</dbReference>
<feature type="compositionally biased region" description="Basic and acidic residues" evidence="9">
    <location>
        <begin position="687"/>
        <end position="697"/>
    </location>
</feature>
<dbReference type="InterPro" id="IPR036322">
    <property type="entry name" value="WD40_repeat_dom_sf"/>
</dbReference>
<feature type="compositionally biased region" description="Polar residues" evidence="9">
    <location>
        <begin position="739"/>
        <end position="748"/>
    </location>
</feature>
<gene>
    <name evidence="11" type="ORF">E3N88_41959</name>
</gene>
<comment type="caution">
    <text evidence="11">The sequence shown here is derived from an EMBL/GenBank/DDBJ whole genome shotgun (WGS) entry which is preliminary data.</text>
</comment>
<dbReference type="GO" id="GO:0005737">
    <property type="term" value="C:cytoplasm"/>
    <property type="evidence" value="ECO:0007669"/>
    <property type="project" value="UniProtKB-UniRule"/>
</dbReference>
<dbReference type="FunFam" id="2.130.10.10:FF:000897">
    <property type="entry name" value="Katanin p80 WD40 repeat-containing subunit B1 homolog"/>
    <property type="match status" value="1"/>
</dbReference>
<dbReference type="GO" id="GO:0051013">
    <property type="term" value="P:microtubule severing"/>
    <property type="evidence" value="ECO:0007669"/>
    <property type="project" value="UniProtKB-UniRule"/>
</dbReference>
<dbReference type="EMBL" id="SZYD01000214">
    <property type="protein sequence ID" value="KAD2047918.1"/>
    <property type="molecule type" value="Genomic_DNA"/>
</dbReference>
<dbReference type="InterPro" id="IPR026962">
    <property type="entry name" value="KTNB1"/>
</dbReference>
<keyword evidence="4 7" id="KW-0493">Microtubule</keyword>
<dbReference type="PROSITE" id="PS00678">
    <property type="entry name" value="WD_REPEATS_1"/>
    <property type="match status" value="2"/>
</dbReference>
<evidence type="ECO:0000256" key="2">
    <source>
        <dbReference type="ARBA" id="ARBA00022490"/>
    </source>
</evidence>
<dbReference type="InterPro" id="IPR001680">
    <property type="entry name" value="WD40_rpt"/>
</dbReference>
<keyword evidence="6 7" id="KW-0206">Cytoskeleton</keyword>